<dbReference type="Pfam" id="PF13614">
    <property type="entry name" value="AAA_31"/>
    <property type="match status" value="1"/>
</dbReference>
<gene>
    <name evidence="2" type="ORF">SAMN05421858_4477</name>
</gene>
<name>A0A1N7ETH3_9EURY</name>
<keyword evidence="3" id="KW-1185">Reference proteome</keyword>
<dbReference type="PIRSF" id="PIRSF009320">
    <property type="entry name" value="Nuc_binding_HP_1000"/>
    <property type="match status" value="1"/>
</dbReference>
<feature type="domain" description="AAA" evidence="1">
    <location>
        <begin position="4"/>
        <end position="174"/>
    </location>
</feature>
<dbReference type="CDD" id="cd02042">
    <property type="entry name" value="ParAB_family"/>
    <property type="match status" value="1"/>
</dbReference>
<sequence length="261" mass="29576">MTLAISIAMQKGGVGKTTTALNLSGALADRGNDVLLVDADPQGYATKSLGLGDQYLVDDITMYDVFLDANNFSDVNELVVEYDEFDVLPSHLRMFKLEKELHFERRAEKRLSMMLAELDTDYDYIIIDSPPNLGPLTDNAIIASEHVLFPAQAHEASKDALEMLFDEIESIESEFGIDIVTMGAVVNMITRDNINKEMIDWFNTAFGEEHVFEIPDRAALRRAWQQGRSIFGYEGERHEEKTIEDLQDRYNQLADHVEGYR</sequence>
<evidence type="ECO:0000259" key="1">
    <source>
        <dbReference type="Pfam" id="PF13614"/>
    </source>
</evidence>
<protein>
    <submittedName>
        <fullName evidence="2">Chromosome partitioning protein</fullName>
    </submittedName>
</protein>
<dbReference type="Proteomes" id="UP000186914">
    <property type="component" value="Unassembled WGS sequence"/>
</dbReference>
<dbReference type="PANTHER" id="PTHR13696:SF99">
    <property type="entry name" value="COBYRINIC ACID AC-DIAMIDE SYNTHASE"/>
    <property type="match status" value="1"/>
</dbReference>
<dbReference type="EMBL" id="FTNO01000007">
    <property type="protein sequence ID" value="SIR91329.1"/>
    <property type="molecule type" value="Genomic_DNA"/>
</dbReference>
<dbReference type="PANTHER" id="PTHR13696">
    <property type="entry name" value="P-LOOP CONTAINING NUCLEOSIDE TRIPHOSPHATE HYDROLASE"/>
    <property type="match status" value="1"/>
</dbReference>
<dbReference type="InterPro" id="IPR050678">
    <property type="entry name" value="DNA_Partitioning_ATPase"/>
</dbReference>
<evidence type="ECO:0000313" key="3">
    <source>
        <dbReference type="Proteomes" id="UP000186914"/>
    </source>
</evidence>
<dbReference type="Gene3D" id="3.40.50.300">
    <property type="entry name" value="P-loop containing nucleotide triphosphate hydrolases"/>
    <property type="match status" value="1"/>
</dbReference>
<evidence type="ECO:0000313" key="2">
    <source>
        <dbReference type="EMBL" id="SIR91329.1"/>
    </source>
</evidence>
<dbReference type="SUPFAM" id="SSF52540">
    <property type="entry name" value="P-loop containing nucleoside triphosphate hydrolases"/>
    <property type="match status" value="1"/>
</dbReference>
<organism evidence="2 3">
    <name type="scientific">Haladaptatus litoreus</name>
    <dbReference type="NCBI Taxonomy" id="553468"/>
    <lineage>
        <taxon>Archaea</taxon>
        <taxon>Methanobacteriati</taxon>
        <taxon>Methanobacteriota</taxon>
        <taxon>Stenosarchaea group</taxon>
        <taxon>Halobacteria</taxon>
        <taxon>Halobacteriales</taxon>
        <taxon>Haladaptataceae</taxon>
        <taxon>Haladaptatus</taxon>
    </lineage>
</organism>
<proteinExistence type="predicted"/>
<dbReference type="InterPro" id="IPR027417">
    <property type="entry name" value="P-loop_NTPase"/>
</dbReference>
<reference evidence="3" key="1">
    <citation type="submission" date="2017-01" db="EMBL/GenBank/DDBJ databases">
        <authorList>
            <person name="Varghese N."/>
            <person name="Submissions S."/>
        </authorList>
    </citation>
    <scope>NUCLEOTIDE SEQUENCE [LARGE SCALE GENOMIC DNA]</scope>
    <source>
        <strain evidence="3">CGMCC 1.7737</strain>
    </source>
</reference>
<dbReference type="RefSeq" id="WP_076432784.1">
    <property type="nucleotide sequence ID" value="NZ_FTNO01000007.1"/>
</dbReference>
<accession>A0A1N7ETH3</accession>
<dbReference type="AlphaFoldDB" id="A0A1N7ETH3"/>
<dbReference type="InterPro" id="IPR025669">
    <property type="entry name" value="AAA_dom"/>
</dbReference>